<evidence type="ECO:0000256" key="4">
    <source>
        <dbReference type="ARBA" id="ARBA00023015"/>
    </source>
</evidence>
<dbReference type="Gene3D" id="1.10.940.10">
    <property type="entry name" value="NusB-like"/>
    <property type="match status" value="1"/>
</dbReference>
<dbReference type="Pfam" id="PF01029">
    <property type="entry name" value="NusB"/>
    <property type="match status" value="1"/>
</dbReference>
<evidence type="ECO:0000259" key="7">
    <source>
        <dbReference type="Pfam" id="PF01029"/>
    </source>
</evidence>
<dbReference type="PANTHER" id="PTHR11078">
    <property type="entry name" value="N UTILIZATION SUBSTANCE PROTEIN B-RELATED"/>
    <property type="match status" value="1"/>
</dbReference>
<comment type="function">
    <text evidence="6">Involved in transcription antitermination. Required for transcription of ribosomal RNA (rRNA) genes. Binds specifically to the boxA antiterminator sequence of the ribosomal RNA (rrn) operons.</text>
</comment>
<keyword evidence="5 6" id="KW-0804">Transcription</keyword>
<dbReference type="PANTHER" id="PTHR11078:SF3">
    <property type="entry name" value="ANTITERMINATION NUSB DOMAIN-CONTAINING PROTEIN"/>
    <property type="match status" value="1"/>
</dbReference>
<sequence length="144" mass="16909">MSKERTRCREKVLMYLFQQELGQNVEVDFDDFSLQAQAFAHKLYESTLYFRNVADAIISKFSKNWRLDRIGGLERNILRMAIAEMFAFEDIPPGVTVNEAVELAKKYVSPEAGRFVNGILRNIVRNWDEILKIREEYLNVVREN</sequence>
<dbReference type="GO" id="GO:0005829">
    <property type="term" value="C:cytosol"/>
    <property type="evidence" value="ECO:0007669"/>
    <property type="project" value="TreeGrafter"/>
</dbReference>
<keyword evidence="2 6" id="KW-0889">Transcription antitermination</keyword>
<dbReference type="EMBL" id="DTIN01000009">
    <property type="protein sequence ID" value="HFX12794.1"/>
    <property type="molecule type" value="Genomic_DNA"/>
</dbReference>
<dbReference type="AlphaFoldDB" id="A0A7C3MI02"/>
<dbReference type="GO" id="GO:0031564">
    <property type="term" value="P:transcription antitermination"/>
    <property type="evidence" value="ECO:0007669"/>
    <property type="project" value="UniProtKB-KW"/>
</dbReference>
<organism evidence="8">
    <name type="scientific">Dictyoglomus thermophilum</name>
    <dbReference type="NCBI Taxonomy" id="14"/>
    <lineage>
        <taxon>Bacteria</taxon>
        <taxon>Pseudomonadati</taxon>
        <taxon>Dictyoglomota</taxon>
        <taxon>Dictyoglomia</taxon>
        <taxon>Dictyoglomales</taxon>
        <taxon>Dictyoglomaceae</taxon>
        <taxon>Dictyoglomus</taxon>
    </lineage>
</organism>
<reference evidence="8" key="1">
    <citation type="journal article" date="2020" name="mSystems">
        <title>Genome- and Community-Level Interaction Insights into Carbon Utilization and Element Cycling Functions of Hydrothermarchaeota in Hydrothermal Sediment.</title>
        <authorList>
            <person name="Zhou Z."/>
            <person name="Liu Y."/>
            <person name="Xu W."/>
            <person name="Pan J."/>
            <person name="Luo Z.H."/>
            <person name="Li M."/>
        </authorList>
    </citation>
    <scope>NUCLEOTIDE SEQUENCE [LARGE SCALE GENOMIC DNA]</scope>
    <source>
        <strain evidence="8">SpSt-81</strain>
    </source>
</reference>
<keyword evidence="4 6" id="KW-0805">Transcription regulation</keyword>
<dbReference type="GO" id="GO:0006353">
    <property type="term" value="P:DNA-templated transcription termination"/>
    <property type="evidence" value="ECO:0007669"/>
    <property type="project" value="UniProtKB-UniRule"/>
</dbReference>
<protein>
    <recommendedName>
        <fullName evidence="6">Transcription antitermination protein NusB</fullName>
    </recommendedName>
    <alternativeName>
        <fullName evidence="6">Antitermination factor NusB</fullName>
    </alternativeName>
</protein>
<evidence type="ECO:0000256" key="5">
    <source>
        <dbReference type="ARBA" id="ARBA00023163"/>
    </source>
</evidence>
<name>A0A7C3MI02_DICTH</name>
<gene>
    <name evidence="6 8" type="primary">nusB</name>
    <name evidence="8" type="ORF">ENW00_01325</name>
</gene>
<dbReference type="HAMAP" id="MF_00073">
    <property type="entry name" value="NusB"/>
    <property type="match status" value="1"/>
</dbReference>
<dbReference type="InterPro" id="IPR035926">
    <property type="entry name" value="NusB-like_sf"/>
</dbReference>
<evidence type="ECO:0000313" key="8">
    <source>
        <dbReference type="EMBL" id="HFX12794.1"/>
    </source>
</evidence>
<proteinExistence type="inferred from homology"/>
<evidence type="ECO:0000256" key="6">
    <source>
        <dbReference type="HAMAP-Rule" id="MF_00073"/>
    </source>
</evidence>
<dbReference type="GO" id="GO:0003723">
    <property type="term" value="F:RNA binding"/>
    <property type="evidence" value="ECO:0007669"/>
    <property type="project" value="UniProtKB-UniRule"/>
</dbReference>
<dbReference type="NCBIfam" id="TIGR01951">
    <property type="entry name" value="nusB"/>
    <property type="match status" value="1"/>
</dbReference>
<comment type="caution">
    <text evidence="8">The sequence shown here is derived from an EMBL/GenBank/DDBJ whole genome shotgun (WGS) entry which is preliminary data.</text>
</comment>
<feature type="domain" description="NusB/RsmB/TIM44" evidence="7">
    <location>
        <begin position="26"/>
        <end position="125"/>
    </location>
</feature>
<dbReference type="SUPFAM" id="SSF48013">
    <property type="entry name" value="NusB-like"/>
    <property type="match status" value="1"/>
</dbReference>
<accession>A0A7C3MI02</accession>
<evidence type="ECO:0000256" key="1">
    <source>
        <dbReference type="ARBA" id="ARBA00005952"/>
    </source>
</evidence>
<comment type="similarity">
    <text evidence="1 6">Belongs to the NusB family.</text>
</comment>
<dbReference type="InterPro" id="IPR006027">
    <property type="entry name" value="NusB_RsmB_TIM44"/>
</dbReference>
<evidence type="ECO:0000256" key="3">
    <source>
        <dbReference type="ARBA" id="ARBA00022884"/>
    </source>
</evidence>
<dbReference type="InterPro" id="IPR011605">
    <property type="entry name" value="NusB_fam"/>
</dbReference>
<keyword evidence="3 6" id="KW-0694">RNA-binding</keyword>
<evidence type="ECO:0000256" key="2">
    <source>
        <dbReference type="ARBA" id="ARBA00022814"/>
    </source>
</evidence>